<gene>
    <name evidence="1" type="ordered locus">Ppha_1297</name>
</gene>
<dbReference type="HOGENOM" id="CLU_125018_1_0_10"/>
<evidence type="ECO:0000313" key="1">
    <source>
        <dbReference type="EMBL" id="ACF43562.1"/>
    </source>
</evidence>
<dbReference type="EMBL" id="CP001110">
    <property type="protein sequence ID" value="ACF43562.1"/>
    <property type="molecule type" value="Genomic_DNA"/>
</dbReference>
<dbReference type="InterPro" id="IPR018673">
    <property type="entry name" value="DUF2141"/>
</dbReference>
<dbReference type="STRING" id="324925.Ppha_1297"/>
<proteinExistence type="predicted"/>
<dbReference type="eggNOG" id="COG4704">
    <property type="taxonomic scope" value="Bacteria"/>
</dbReference>
<dbReference type="Pfam" id="PF09912">
    <property type="entry name" value="DUF2141"/>
    <property type="match status" value="1"/>
</dbReference>
<evidence type="ECO:0000313" key="2">
    <source>
        <dbReference type="Proteomes" id="UP000002724"/>
    </source>
</evidence>
<evidence type="ECO:0008006" key="3">
    <source>
        <dbReference type="Google" id="ProtNLM"/>
    </source>
</evidence>
<name>B4SH95_PELPB</name>
<organism evidence="1 2">
    <name type="scientific">Pelodictyon phaeoclathratiforme (strain DSM 5477 / BU-1)</name>
    <dbReference type="NCBI Taxonomy" id="324925"/>
    <lineage>
        <taxon>Bacteria</taxon>
        <taxon>Pseudomonadati</taxon>
        <taxon>Chlorobiota</taxon>
        <taxon>Chlorobiia</taxon>
        <taxon>Chlorobiales</taxon>
        <taxon>Chlorobiaceae</taxon>
        <taxon>Chlorobium/Pelodictyon group</taxon>
        <taxon>Pelodictyon</taxon>
    </lineage>
</organism>
<sequence precursor="true">MLLMKPCETYLLLAMKNIFFFVVLFFIGTATLSADEINKTTAAQTGKITVHIIELKHLKGMLGVSLYNSKKGFPGKHEQAYTSELKKISGTTETVVFEDLPYGSYAVSIMHDENNNGKLDTNFIGIPKEGVGVSNNPKIGMGGPKFNDSVFTLDTKELEVTVEMKYFK</sequence>
<dbReference type="Proteomes" id="UP000002724">
    <property type="component" value="Chromosome"/>
</dbReference>
<dbReference type="AlphaFoldDB" id="B4SH95"/>
<reference evidence="1 2" key="1">
    <citation type="submission" date="2008-06" db="EMBL/GenBank/DDBJ databases">
        <title>Complete sequence of Pelodictyon phaeoclathratiforme BU-1.</title>
        <authorList>
            <consortium name="US DOE Joint Genome Institute"/>
            <person name="Lucas S."/>
            <person name="Copeland A."/>
            <person name="Lapidus A."/>
            <person name="Glavina del Rio T."/>
            <person name="Dalin E."/>
            <person name="Tice H."/>
            <person name="Bruce D."/>
            <person name="Goodwin L."/>
            <person name="Pitluck S."/>
            <person name="Schmutz J."/>
            <person name="Larimer F."/>
            <person name="Land M."/>
            <person name="Hauser L."/>
            <person name="Kyrpides N."/>
            <person name="Mikhailova N."/>
            <person name="Liu Z."/>
            <person name="Li T."/>
            <person name="Zhao F."/>
            <person name="Overmann J."/>
            <person name="Bryant D.A."/>
            <person name="Richardson P."/>
        </authorList>
    </citation>
    <scope>NUCLEOTIDE SEQUENCE [LARGE SCALE GENOMIC DNA]</scope>
    <source>
        <strain evidence="2">DSM 5477 / BU-1</strain>
    </source>
</reference>
<dbReference type="KEGG" id="pph:Ppha_1297"/>
<protein>
    <recommendedName>
        <fullName evidence="3">DUF2141 domain-containing protein</fullName>
    </recommendedName>
</protein>
<keyword evidence="2" id="KW-1185">Reference proteome</keyword>
<accession>B4SH95</accession>